<dbReference type="Gene3D" id="3.30.70.100">
    <property type="match status" value="2"/>
</dbReference>
<reference evidence="13 14" key="1">
    <citation type="submission" date="2016-10" db="EMBL/GenBank/DDBJ databases">
        <authorList>
            <person name="de Groot N.N."/>
        </authorList>
    </citation>
    <scope>NUCLEOTIDE SEQUENCE [LARGE SCALE GENOMIC DNA]</scope>
    <source>
        <strain evidence="13 14">DSM 18180</strain>
    </source>
</reference>
<dbReference type="GO" id="GO:0005886">
    <property type="term" value="C:plasma membrane"/>
    <property type="evidence" value="ECO:0007669"/>
    <property type="project" value="UniProtKB-SubCell"/>
</dbReference>
<evidence type="ECO:0000256" key="3">
    <source>
        <dbReference type="ARBA" id="ARBA00022692"/>
    </source>
</evidence>
<dbReference type="PROSITE" id="PS00154">
    <property type="entry name" value="ATPASE_E1_E2"/>
    <property type="match status" value="1"/>
</dbReference>
<comment type="catalytic activity">
    <reaction evidence="9">
        <text>Zn(2+)(in) + ATP + H2O = Zn(2+)(out) + ADP + phosphate + H(+)</text>
        <dbReference type="Rhea" id="RHEA:20621"/>
        <dbReference type="ChEBI" id="CHEBI:15377"/>
        <dbReference type="ChEBI" id="CHEBI:15378"/>
        <dbReference type="ChEBI" id="CHEBI:29105"/>
        <dbReference type="ChEBI" id="CHEBI:30616"/>
        <dbReference type="ChEBI" id="CHEBI:43474"/>
        <dbReference type="ChEBI" id="CHEBI:456216"/>
        <dbReference type="EC" id="7.2.2.12"/>
    </reaction>
</comment>
<proteinExistence type="inferred from homology"/>
<organism evidence="13 14">
    <name type="scientific">Flaviramulus basaltis</name>
    <dbReference type="NCBI Taxonomy" id="369401"/>
    <lineage>
        <taxon>Bacteria</taxon>
        <taxon>Pseudomonadati</taxon>
        <taxon>Bacteroidota</taxon>
        <taxon>Flavobacteriia</taxon>
        <taxon>Flavobacteriales</taxon>
        <taxon>Flavobacteriaceae</taxon>
        <taxon>Flaviramulus</taxon>
    </lineage>
</organism>
<dbReference type="InterPro" id="IPR023299">
    <property type="entry name" value="ATPase_P-typ_cyto_dom_N"/>
</dbReference>
<keyword evidence="14" id="KW-1185">Reference proteome</keyword>
<dbReference type="Gene3D" id="2.70.150.10">
    <property type="entry name" value="Calcium-transporting ATPase, cytoplasmic transduction domain A"/>
    <property type="match status" value="1"/>
</dbReference>
<evidence type="ECO:0000256" key="2">
    <source>
        <dbReference type="ARBA" id="ARBA00006024"/>
    </source>
</evidence>
<keyword evidence="7 10" id="KW-0472">Membrane</keyword>
<feature type="transmembrane region" description="Helical" evidence="10">
    <location>
        <begin position="474"/>
        <end position="498"/>
    </location>
</feature>
<keyword evidence="10" id="KW-1003">Cell membrane</keyword>
<feature type="transmembrane region" description="Helical" evidence="10">
    <location>
        <begin position="225"/>
        <end position="243"/>
    </location>
</feature>
<feature type="transmembrane region" description="Helical" evidence="10">
    <location>
        <begin position="200"/>
        <end position="219"/>
    </location>
</feature>
<feature type="transmembrane region" description="Helical" evidence="10">
    <location>
        <begin position="443"/>
        <end position="462"/>
    </location>
</feature>
<evidence type="ECO:0000256" key="7">
    <source>
        <dbReference type="ARBA" id="ARBA00023136"/>
    </source>
</evidence>
<dbReference type="SUPFAM" id="SSF56784">
    <property type="entry name" value="HAD-like"/>
    <property type="match status" value="1"/>
</dbReference>
<dbReference type="PANTHER" id="PTHR48085">
    <property type="entry name" value="CADMIUM/ZINC-TRANSPORTING ATPASE HMA2-RELATED"/>
    <property type="match status" value="1"/>
</dbReference>
<dbReference type="NCBIfam" id="TIGR01525">
    <property type="entry name" value="ATPase-IB_hvy"/>
    <property type="match status" value="1"/>
</dbReference>
<keyword evidence="5" id="KW-1278">Translocase</keyword>
<feature type="transmembrane region" description="Helical" evidence="10">
    <location>
        <begin position="813"/>
        <end position="832"/>
    </location>
</feature>
<accession>A0A1K2IR79</accession>
<dbReference type="SFLD" id="SFLDG00002">
    <property type="entry name" value="C1.7:_P-type_atpase_like"/>
    <property type="match status" value="1"/>
</dbReference>
<dbReference type="InterPro" id="IPR018303">
    <property type="entry name" value="ATPase_P-typ_P_site"/>
</dbReference>
<evidence type="ECO:0000256" key="9">
    <source>
        <dbReference type="ARBA" id="ARBA00047308"/>
    </source>
</evidence>
<dbReference type="GO" id="GO:0005524">
    <property type="term" value="F:ATP binding"/>
    <property type="evidence" value="ECO:0007669"/>
    <property type="project" value="UniProtKB-UniRule"/>
</dbReference>
<name>A0A1K2IR79_9FLAO</name>
<evidence type="ECO:0000256" key="10">
    <source>
        <dbReference type="RuleBase" id="RU362081"/>
    </source>
</evidence>
<keyword evidence="4 10" id="KW-0479">Metal-binding</keyword>
<dbReference type="EMBL" id="FPKV01000005">
    <property type="protein sequence ID" value="SFZ94754.1"/>
    <property type="molecule type" value="Genomic_DNA"/>
</dbReference>
<dbReference type="InterPro" id="IPR051014">
    <property type="entry name" value="Cation_Transport_ATPase_IB"/>
</dbReference>
<gene>
    <name evidence="13" type="ORF">SAMN05428642_10544</name>
</gene>
<evidence type="ECO:0000313" key="14">
    <source>
        <dbReference type="Proteomes" id="UP000182544"/>
    </source>
</evidence>
<dbReference type="Pfam" id="PF00702">
    <property type="entry name" value="Hydrolase"/>
    <property type="match status" value="1"/>
</dbReference>
<dbReference type="Gene3D" id="3.40.1110.10">
    <property type="entry name" value="Calcium-transporting ATPase, cytoplasmic domain N"/>
    <property type="match status" value="1"/>
</dbReference>
<evidence type="ECO:0000256" key="4">
    <source>
        <dbReference type="ARBA" id="ARBA00022723"/>
    </source>
</evidence>
<protein>
    <recommendedName>
        <fullName evidence="8">P-type Zn(2+) transporter</fullName>
        <ecNumber evidence="8">7.2.2.12</ecNumber>
    </recommendedName>
</protein>
<dbReference type="InterPro" id="IPR059000">
    <property type="entry name" value="ATPase_P-type_domA"/>
</dbReference>
<dbReference type="GO" id="GO:0016887">
    <property type="term" value="F:ATP hydrolysis activity"/>
    <property type="evidence" value="ECO:0007669"/>
    <property type="project" value="InterPro"/>
</dbReference>
<dbReference type="InterPro" id="IPR044492">
    <property type="entry name" value="P_typ_ATPase_HD_dom"/>
</dbReference>
<evidence type="ECO:0000256" key="8">
    <source>
        <dbReference type="ARBA" id="ARBA00039097"/>
    </source>
</evidence>
<dbReference type="PRINTS" id="PR00943">
    <property type="entry name" value="CUATPASE"/>
</dbReference>
<dbReference type="PANTHER" id="PTHR48085:SF5">
    <property type="entry name" value="CADMIUM_ZINC-TRANSPORTING ATPASE HMA4-RELATED"/>
    <property type="match status" value="1"/>
</dbReference>
<evidence type="ECO:0000256" key="5">
    <source>
        <dbReference type="ARBA" id="ARBA00022967"/>
    </source>
</evidence>
<dbReference type="STRING" id="369401.SAMN05428642_10544"/>
<feature type="compositionally biased region" description="Polar residues" evidence="11">
    <location>
        <begin position="144"/>
        <end position="154"/>
    </location>
</feature>
<feature type="region of interest" description="Disordered" evidence="11">
    <location>
        <begin position="143"/>
        <end position="191"/>
    </location>
</feature>
<sequence>MEKLQLKIPVILPQVPNEKDSCVERLIQKLQAKEGIEKVHIADENGDDVPQLCFHYDPDIISIDRIQSLAESTGAEITEKYGHLLIEVKGIRHTRQARSIEKSLLTINGVLEVSVSGSGMVRLEFDKKQTNFDEISKQIEKENLQIQRSASNENDYTKASKKQERSKKEDTKEQTSTKGETHGEGEEHAHGGIFGKNTELIFSIICGALLGIGFGLSYVESIPDWVSLTLYIGAYFFGGFFTAKEAVQTVAKGGFEIDFLMLVAAIGAAILGEWAEGALLLFLFSLGHALEHYAMEKARKSIAALADLAPKTALLKKDGKTEEVGIEELSIGDIIVVKPNSKISADGVVVNGKSSVNQAPITGESVPVDKIPVEDTSRDYSADDDIKDENRVFAGTINGNNTLEIKVIKEAKDSTLSRLVKLVNEAQTQKSPTQLLTDKFERYFVPSVLILVGILLFAFLVIDEPFSASFYRAMAVLVAASPCALAISTPSAVLSGVARAARGGVLIKGGRPLEDLGVITALAFDKTGTLTEGKPKLTEVVPLGDIEENELLKIAVAVEKLSDHPLAKAVVRDGKERLKGTDINDASDLEAVLGKGIKASLSKDKIYIGNLDLYEDLDEAKPSEEISNKVKELEGGGNTTMLIRRNKEYIGIIALMDTPREAAKETLKKLKEIGIKRMIMLTGDNQKVADAVAKEIGLTDAWGSLLPEEKVDAIKKLKEQESKVAMVGDGVNDAPAMANSTVGIAMGAAGSDVALETADIALMADKLETLPFAIGLSRKAKTIIKQNLWVSLGIVALLIPSTIMGWANIGIAVVIHEGSTLLVVFNALRLLAYKK</sequence>
<dbReference type="InterPro" id="IPR023214">
    <property type="entry name" value="HAD_sf"/>
</dbReference>
<dbReference type="InterPro" id="IPR023298">
    <property type="entry name" value="ATPase_P-typ_TM_dom_sf"/>
</dbReference>
<dbReference type="EC" id="7.2.2.12" evidence="8"/>
<dbReference type="SUPFAM" id="SSF81665">
    <property type="entry name" value="Calcium ATPase, transmembrane domain M"/>
    <property type="match status" value="1"/>
</dbReference>
<dbReference type="InterPro" id="IPR008250">
    <property type="entry name" value="ATPase_P-typ_transduc_dom_A_sf"/>
</dbReference>
<dbReference type="SFLD" id="SFLDF00027">
    <property type="entry name" value="p-type_atpase"/>
    <property type="match status" value="1"/>
</dbReference>
<dbReference type="InterPro" id="IPR027256">
    <property type="entry name" value="P-typ_ATPase_IB"/>
</dbReference>
<evidence type="ECO:0000256" key="1">
    <source>
        <dbReference type="ARBA" id="ARBA00004370"/>
    </source>
</evidence>
<dbReference type="SUPFAM" id="SSF81653">
    <property type="entry name" value="Calcium ATPase, transduction domain A"/>
    <property type="match status" value="1"/>
</dbReference>
<evidence type="ECO:0000256" key="6">
    <source>
        <dbReference type="ARBA" id="ARBA00022989"/>
    </source>
</evidence>
<keyword evidence="6 10" id="KW-1133">Transmembrane helix</keyword>
<comment type="subcellular location">
    <subcellularLocation>
        <location evidence="10">Cell membrane</location>
    </subcellularLocation>
    <subcellularLocation>
        <location evidence="1">Membrane</location>
    </subcellularLocation>
</comment>
<comment type="similarity">
    <text evidence="2 10">Belongs to the cation transport ATPase (P-type) (TC 3.A.3) family. Type IB subfamily.</text>
</comment>
<dbReference type="SFLD" id="SFLDS00003">
    <property type="entry name" value="Haloacid_Dehalogenase"/>
    <property type="match status" value="1"/>
</dbReference>
<dbReference type="Pfam" id="PF00122">
    <property type="entry name" value="E1-E2_ATPase"/>
    <property type="match status" value="1"/>
</dbReference>
<dbReference type="NCBIfam" id="TIGR01494">
    <property type="entry name" value="ATPase_P-type"/>
    <property type="match status" value="1"/>
</dbReference>
<dbReference type="OrthoDB" id="1521937at2"/>
<feature type="domain" description="P-type ATPase A" evidence="12">
    <location>
        <begin position="308"/>
        <end position="423"/>
    </location>
</feature>
<dbReference type="GO" id="GO:0016463">
    <property type="term" value="F:P-type zinc transporter activity"/>
    <property type="evidence" value="ECO:0007669"/>
    <property type="project" value="UniProtKB-EC"/>
</dbReference>
<feature type="transmembrane region" description="Helical" evidence="10">
    <location>
        <begin position="788"/>
        <end position="807"/>
    </location>
</feature>
<feature type="compositionally biased region" description="Basic and acidic residues" evidence="11">
    <location>
        <begin position="155"/>
        <end position="190"/>
    </location>
</feature>
<dbReference type="InterPro" id="IPR036412">
    <property type="entry name" value="HAD-like_sf"/>
</dbReference>
<keyword evidence="10" id="KW-0067">ATP-binding</keyword>
<dbReference type="RefSeq" id="WP_072403509.1">
    <property type="nucleotide sequence ID" value="NZ_FPKV01000005.1"/>
</dbReference>
<keyword evidence="10" id="KW-0547">Nucleotide-binding</keyword>
<keyword evidence="3 10" id="KW-0812">Transmembrane</keyword>
<evidence type="ECO:0000256" key="11">
    <source>
        <dbReference type="SAM" id="MobiDB-lite"/>
    </source>
</evidence>
<dbReference type="InterPro" id="IPR001757">
    <property type="entry name" value="P_typ_ATPase"/>
</dbReference>
<dbReference type="AlphaFoldDB" id="A0A1K2IR79"/>
<dbReference type="CDD" id="cd07551">
    <property type="entry name" value="P-type_ATPase_HM_ZosA_PfeT-like"/>
    <property type="match status" value="1"/>
</dbReference>
<dbReference type="PRINTS" id="PR00119">
    <property type="entry name" value="CATATPASE"/>
</dbReference>
<dbReference type="GO" id="GO:0046872">
    <property type="term" value="F:metal ion binding"/>
    <property type="evidence" value="ECO:0007669"/>
    <property type="project" value="UniProtKB-KW"/>
</dbReference>
<dbReference type="Gene3D" id="3.40.50.1000">
    <property type="entry name" value="HAD superfamily/HAD-like"/>
    <property type="match status" value="1"/>
</dbReference>
<evidence type="ECO:0000313" key="13">
    <source>
        <dbReference type="EMBL" id="SFZ94754.1"/>
    </source>
</evidence>
<evidence type="ECO:0000259" key="12">
    <source>
        <dbReference type="Pfam" id="PF00122"/>
    </source>
</evidence>
<dbReference type="Proteomes" id="UP000182544">
    <property type="component" value="Unassembled WGS sequence"/>
</dbReference>